<organism evidence="1 2">
    <name type="scientific">Geodermatophilus telluris</name>
    <dbReference type="NCBI Taxonomy" id="1190417"/>
    <lineage>
        <taxon>Bacteria</taxon>
        <taxon>Bacillati</taxon>
        <taxon>Actinomycetota</taxon>
        <taxon>Actinomycetes</taxon>
        <taxon>Geodermatophilales</taxon>
        <taxon>Geodermatophilaceae</taxon>
        <taxon>Geodermatophilus</taxon>
    </lineage>
</organism>
<keyword evidence="2" id="KW-1185">Reference proteome</keyword>
<sequence length="259" mass="27344">MAFRDLMAKLGAGNADVDTVLDSPVTTPGGTVTGTVHLTGGKVAQDIAECRVSLQARVEVESGDHEWKEDVVFGTAVVAGAGRIEPGARAAVPFSFPVPWQCPFTAVDGWTLRGVAIGLRTRVDVPGGTDPGDLDPVVVEPLPVQRTVIQALSGLGFAFRGADVEKGRLAGSDLPFYQEVEFAPPSSLRGRVNELEVTFLAGPHGVEVVLEVDRRGGLFTEGRDVGGRLQLRHSDTDVSAVAAQLDAAVRQLGSRRGWL</sequence>
<dbReference type="AlphaFoldDB" id="A0A1G6VBV0"/>
<dbReference type="PANTHER" id="PTHR40053">
    <property type="entry name" value="SPORULATION-CONTROL PROTEIN SPO0M"/>
    <property type="match status" value="1"/>
</dbReference>
<accession>A0A1G6VBV0</accession>
<dbReference type="Proteomes" id="UP000199416">
    <property type="component" value="Unassembled WGS sequence"/>
</dbReference>
<gene>
    <name evidence="1" type="ORF">SAMN05660690_4442</name>
</gene>
<name>A0A1G6VBV0_9ACTN</name>
<proteinExistence type="predicted"/>
<protein>
    <submittedName>
        <fullName evidence="1">Sporulation-control protein</fullName>
    </submittedName>
</protein>
<evidence type="ECO:0000313" key="1">
    <source>
        <dbReference type="EMBL" id="SDD50971.1"/>
    </source>
</evidence>
<dbReference type="STRING" id="1190417.SAMN05660690_4442"/>
<dbReference type="RefSeq" id="WP_091369031.1">
    <property type="nucleotide sequence ID" value="NZ_FMZF01000008.1"/>
</dbReference>
<dbReference type="EMBL" id="FMZF01000008">
    <property type="protein sequence ID" value="SDD50971.1"/>
    <property type="molecule type" value="Genomic_DNA"/>
</dbReference>
<dbReference type="PANTHER" id="PTHR40053:SF1">
    <property type="entry name" value="SPORULATION-CONTROL PROTEIN SPO0M"/>
    <property type="match status" value="1"/>
</dbReference>
<evidence type="ECO:0000313" key="2">
    <source>
        <dbReference type="Proteomes" id="UP000199416"/>
    </source>
</evidence>
<dbReference type="InterPro" id="IPR009776">
    <property type="entry name" value="Spore_0_M"/>
</dbReference>
<reference evidence="2" key="1">
    <citation type="submission" date="2016-10" db="EMBL/GenBank/DDBJ databases">
        <authorList>
            <person name="Varghese N."/>
            <person name="Submissions S."/>
        </authorList>
    </citation>
    <scope>NUCLEOTIDE SEQUENCE [LARGE SCALE GENOMIC DNA]</scope>
    <source>
        <strain evidence="2">DSM 45421</strain>
    </source>
</reference>
<dbReference type="OrthoDB" id="3431481at2"/>
<dbReference type="Pfam" id="PF07070">
    <property type="entry name" value="Spo0M"/>
    <property type="match status" value="1"/>
</dbReference>